<evidence type="ECO:0000256" key="1">
    <source>
        <dbReference type="ARBA" id="ARBA00004141"/>
    </source>
</evidence>
<evidence type="ECO:0008006" key="15">
    <source>
        <dbReference type="Google" id="ProtNLM"/>
    </source>
</evidence>
<feature type="non-terminal residue" evidence="13">
    <location>
        <position position="1584"/>
    </location>
</feature>
<dbReference type="Pfam" id="PF00520">
    <property type="entry name" value="Ion_trans"/>
    <property type="match status" value="1"/>
</dbReference>
<feature type="compositionally biased region" description="Low complexity" evidence="8">
    <location>
        <begin position="142"/>
        <end position="154"/>
    </location>
</feature>
<feature type="non-terminal residue" evidence="13">
    <location>
        <position position="1"/>
    </location>
</feature>
<keyword evidence="6 9" id="KW-0472">Membrane</keyword>
<feature type="domain" description="Ion transport" evidence="10">
    <location>
        <begin position="1144"/>
        <end position="1394"/>
    </location>
</feature>
<evidence type="ECO:0000313" key="13">
    <source>
        <dbReference type="EMBL" id="KAK7491216.1"/>
    </source>
</evidence>
<evidence type="ECO:0000256" key="9">
    <source>
        <dbReference type="SAM" id="Phobius"/>
    </source>
</evidence>
<keyword evidence="5" id="KW-0406">Ion transport</keyword>
<evidence type="ECO:0000256" key="6">
    <source>
        <dbReference type="ARBA" id="ARBA00023136"/>
    </source>
</evidence>
<dbReference type="Pfam" id="PF25508">
    <property type="entry name" value="TRPM2"/>
    <property type="match status" value="2"/>
</dbReference>
<dbReference type="PANTHER" id="PTHR13800">
    <property type="entry name" value="TRANSIENT RECEPTOR POTENTIAL CATION CHANNEL, SUBFAMILY M, MEMBER 6"/>
    <property type="match status" value="1"/>
</dbReference>
<feature type="domain" description="TRPM-like" evidence="12">
    <location>
        <begin position="874"/>
        <end position="1000"/>
    </location>
</feature>
<evidence type="ECO:0000259" key="12">
    <source>
        <dbReference type="Pfam" id="PF25508"/>
    </source>
</evidence>
<evidence type="ECO:0000256" key="5">
    <source>
        <dbReference type="ARBA" id="ARBA00023065"/>
    </source>
</evidence>
<feature type="region of interest" description="Disordered" evidence="8">
    <location>
        <begin position="1052"/>
        <end position="1097"/>
    </location>
</feature>
<proteinExistence type="predicted"/>
<evidence type="ECO:0000256" key="3">
    <source>
        <dbReference type="ARBA" id="ARBA00022692"/>
    </source>
</evidence>
<reference evidence="13 14" key="1">
    <citation type="journal article" date="2023" name="Sci. Data">
        <title>Genome assembly of the Korean intertidal mud-creeper Batillaria attramentaria.</title>
        <authorList>
            <person name="Patra A.K."/>
            <person name="Ho P.T."/>
            <person name="Jun S."/>
            <person name="Lee S.J."/>
            <person name="Kim Y."/>
            <person name="Won Y.J."/>
        </authorList>
    </citation>
    <scope>NUCLEOTIDE SEQUENCE [LARGE SCALE GENOMIC DNA]</scope>
    <source>
        <strain evidence="13">Wonlab-2016</strain>
    </source>
</reference>
<feature type="region of interest" description="Disordered" evidence="8">
    <location>
        <begin position="1515"/>
        <end position="1559"/>
    </location>
</feature>
<feature type="compositionally biased region" description="Basic and acidic residues" evidence="8">
    <location>
        <begin position="113"/>
        <end position="126"/>
    </location>
</feature>
<evidence type="ECO:0000259" key="11">
    <source>
        <dbReference type="Pfam" id="PF18139"/>
    </source>
</evidence>
<accession>A0ABD0KVA6</accession>
<dbReference type="PANTHER" id="PTHR13800:SF12">
    <property type="entry name" value="TRANSIENT RECEPTOR POTENTIAL CATION CHANNEL SUBFAMILY M MEMBER-LIKE 2"/>
    <property type="match status" value="1"/>
</dbReference>
<feature type="compositionally biased region" description="Polar residues" evidence="8">
    <location>
        <begin position="304"/>
        <end position="331"/>
    </location>
</feature>
<dbReference type="Gene3D" id="3.40.50.450">
    <property type="match status" value="1"/>
</dbReference>
<evidence type="ECO:0000256" key="7">
    <source>
        <dbReference type="ARBA" id="ARBA00023303"/>
    </source>
</evidence>
<dbReference type="Proteomes" id="UP001519460">
    <property type="component" value="Unassembled WGS sequence"/>
</dbReference>
<keyword evidence="4 9" id="KW-1133">Transmembrane helix</keyword>
<feature type="transmembrane region" description="Helical" evidence="9">
    <location>
        <begin position="1015"/>
        <end position="1037"/>
    </location>
</feature>
<feature type="transmembrane region" description="Helical" evidence="9">
    <location>
        <begin position="1237"/>
        <end position="1254"/>
    </location>
</feature>
<feature type="domain" description="TRPM-like" evidence="12">
    <location>
        <begin position="753"/>
        <end position="810"/>
    </location>
</feature>
<dbReference type="InterPro" id="IPR041491">
    <property type="entry name" value="TRPM_SLOG"/>
</dbReference>
<organism evidence="13 14">
    <name type="scientific">Batillaria attramentaria</name>
    <dbReference type="NCBI Taxonomy" id="370345"/>
    <lineage>
        <taxon>Eukaryota</taxon>
        <taxon>Metazoa</taxon>
        <taxon>Spiralia</taxon>
        <taxon>Lophotrochozoa</taxon>
        <taxon>Mollusca</taxon>
        <taxon>Gastropoda</taxon>
        <taxon>Caenogastropoda</taxon>
        <taxon>Sorbeoconcha</taxon>
        <taxon>Cerithioidea</taxon>
        <taxon>Batillariidae</taxon>
        <taxon>Batillaria</taxon>
    </lineage>
</organism>
<feature type="transmembrane region" description="Helical" evidence="9">
    <location>
        <begin position="1137"/>
        <end position="1156"/>
    </location>
</feature>
<feature type="compositionally biased region" description="Basic residues" evidence="8">
    <location>
        <begin position="221"/>
        <end position="230"/>
    </location>
</feature>
<evidence type="ECO:0000256" key="2">
    <source>
        <dbReference type="ARBA" id="ARBA00022448"/>
    </source>
</evidence>
<feature type="domain" description="TRPM SLOG" evidence="11">
    <location>
        <begin position="412"/>
        <end position="657"/>
    </location>
</feature>
<evidence type="ECO:0000256" key="8">
    <source>
        <dbReference type="SAM" id="MobiDB-lite"/>
    </source>
</evidence>
<feature type="region of interest" description="Disordered" evidence="8">
    <location>
        <begin position="75"/>
        <end position="331"/>
    </location>
</feature>
<feature type="compositionally biased region" description="Basic and acidic residues" evidence="8">
    <location>
        <begin position="155"/>
        <end position="168"/>
    </location>
</feature>
<keyword evidence="3 9" id="KW-0812">Transmembrane</keyword>
<dbReference type="InterPro" id="IPR057366">
    <property type="entry name" value="TRPM-like"/>
</dbReference>
<sequence>LLYCLKCSSSHNPFFCSACEWGFHPADRVFHDGTMSDTESKFLQTAPSVCSEAEHDQESTVGVRSLSSIDLVHQHQIRKSRMTDRRGQGEGYEGFKPGHQLPPHHRHYGNRGGDGDVGHHEVRERPPVPPLQKQTSTHKWSLELSESLSASTSSPRKEPATEQEREQEPGNAVPVISVDPRLPRYGSHTNYEDMLKNMSEQDPFQGDYMPSDKPRKSGSRDRKKKSRKLKERNTVPSLSLGATDDAGEPRKRHRDSKSKRRKAETESVNSTGTYTVEDGHVNPAYDGGSVRVREERQKAGIPRNASNGTFTMESSDGPVVQNQQDEQSRSVVKSLSWYTETIPKPHTSRETKSQMAVNKCGRDIEWHKEKGLTVSMDTSHIWHSHTHTEEMPCDSFGEIHFCGFGSQTPNSPYMRVDEVSDMEKVWTVLTEYWCLPIPKLLISVTGGAKRFTMKPRLKNILKQGLVNAAVSTGAWIITGGTAAGVMEFVGEAVQDHIQATGDPEGNQCVALGIASWGVIANSLALDGEGDMGLFPANYSIEDIIEDRKRTALDHNHTHFLLVDDGTEGLYGREIEFRSKLESYISSKVETGVTEVQSVHVPSVLIVVEGGVGTMKTVMQSVKRNMPVVVIDGSGRAADFIAIAYRLTKSVTDEDKTVYPSDFDNVMLAKGKQLFEYNGFDEKLMKSIHESLRILKMCLENRRLLNVFHLYKADSVKDIDRAILYALLRANKSNAKSQLALALAWNRCDIARQEIFTTANRHQWEHVDLYNAMFTALVQNRADFVQLFLDNGVDLKRFLTVQTLWNLYCNCIRDESDAGAQLLRFLISYMKQSWAAFLLCRGTPDFENFPDLLCYIGRVVVLIFVEQGLVSARRKQKVTEEFDFESPEKELFLWAILFNRPQLVQLFWRHGCDHLGSALFASALLRQLSEVADDEEEAELSDDMAAHAAECEKWAVSVLSECYSRDKNLTHKLLIREQPRWGKTTLFKIADSYEMMEFTGHSACQTKLSSIWKGRMALYTSELKICLCVFLPILVPFIKFTLDPKAKSEEEEDYFGEDSVDGEVTSPGRSPQHKNRVTPELPDDDGDGVGFARSKTRRRTNLPRASRFNKVDLFDFTTDNVNIFSAIYHFYQAPVTKFFCNILAYLVFIALFSYFVLVELAPADHPDSPSVFEYLTWAWLATMVLEELRQVVIRDQHSFKYKVRNWWGNMWNRFDGAMYLMFLIAIGLRYQLTGDNFVWARITYSITLGMFYLRLMQYFYVEKNMGPKVIMIKKMLTDLMFFFFILFVFVLSFGVAYHANMFPQSPPSWTILYNVLYFPYFQMYGELFLENMQGDDIDGCTRNETIWREDPSQRCPAENAIVPTLLALFMILTNILLVNLLIAMFSYTFQQVQDNSLKVWRFNRLALVFEYFDRPTLVPPIIIVNHIFRVFRWAVARKTGTGKRPNAFKWRMEPDEHNRLMLFERSAMESYLSYTKQMSKKTLDNRVANTAKQIELVMEELEMIKESIQQQETMRANAAGMAGESGDSQPPDEANVMERSGPIESLSRHQSQSQQDELERLRKTVEDVSAQNTSMAIRLEKLTAL</sequence>
<dbReference type="GO" id="GO:0034220">
    <property type="term" value="P:monoatomic ion transmembrane transport"/>
    <property type="evidence" value="ECO:0007669"/>
    <property type="project" value="UniProtKB-KW"/>
</dbReference>
<name>A0ABD0KVA6_9CAEN</name>
<dbReference type="Pfam" id="PF18139">
    <property type="entry name" value="LSDAT_euk"/>
    <property type="match status" value="1"/>
</dbReference>
<comment type="caution">
    <text evidence="13">The sequence shown here is derived from an EMBL/GenBank/DDBJ whole genome shotgun (WGS) entry which is preliminary data.</text>
</comment>
<keyword evidence="7" id="KW-0407">Ion channel</keyword>
<dbReference type="EMBL" id="JACVVK020000117">
    <property type="protein sequence ID" value="KAK7491216.1"/>
    <property type="molecule type" value="Genomic_DNA"/>
</dbReference>
<evidence type="ECO:0000259" key="10">
    <source>
        <dbReference type="Pfam" id="PF00520"/>
    </source>
</evidence>
<keyword evidence="2" id="KW-0813">Transport</keyword>
<evidence type="ECO:0000313" key="14">
    <source>
        <dbReference type="Proteomes" id="UP001519460"/>
    </source>
</evidence>
<feature type="transmembrane region" description="Helical" evidence="9">
    <location>
        <begin position="1176"/>
        <end position="1192"/>
    </location>
</feature>
<gene>
    <name evidence="13" type="ORF">BaRGS_00017487</name>
</gene>
<feature type="transmembrane region" description="Helical" evidence="9">
    <location>
        <begin position="1275"/>
        <end position="1298"/>
    </location>
</feature>
<evidence type="ECO:0000256" key="4">
    <source>
        <dbReference type="ARBA" id="ARBA00022989"/>
    </source>
</evidence>
<feature type="compositionally biased region" description="Basic residues" evidence="8">
    <location>
        <begin position="250"/>
        <end position="262"/>
    </location>
</feature>
<keyword evidence="14" id="KW-1185">Reference proteome</keyword>
<dbReference type="InterPro" id="IPR005821">
    <property type="entry name" value="Ion_trans_dom"/>
</dbReference>
<dbReference type="InterPro" id="IPR050927">
    <property type="entry name" value="TRPM"/>
</dbReference>
<feature type="transmembrane region" description="Helical" evidence="9">
    <location>
        <begin position="1365"/>
        <end position="1388"/>
    </location>
</feature>
<feature type="transmembrane region" description="Helical" evidence="9">
    <location>
        <begin position="1213"/>
        <end position="1231"/>
    </location>
</feature>
<comment type="subcellular location">
    <subcellularLocation>
        <location evidence="1">Membrane</location>
        <topology evidence="1">Multi-pass membrane protein</topology>
    </subcellularLocation>
</comment>
<feature type="compositionally biased region" description="Basic and acidic residues" evidence="8">
    <location>
        <begin position="210"/>
        <end position="220"/>
    </location>
</feature>
<protein>
    <recommendedName>
        <fullName evidence="15">Transient receptor potential cation channel subfamily M member 2</fullName>
    </recommendedName>
</protein>
<dbReference type="GO" id="GO:0016020">
    <property type="term" value="C:membrane"/>
    <property type="evidence" value="ECO:0007669"/>
    <property type="project" value="UniProtKB-SubCell"/>
</dbReference>